<name>G9YJA6_9FIRM</name>
<accession>G9YJA6</accession>
<keyword evidence="1" id="KW-0408">Iron</keyword>
<keyword evidence="4" id="KW-1185">Reference proteome</keyword>
<dbReference type="eggNOG" id="COG1600">
    <property type="taxonomic scope" value="Bacteria"/>
</dbReference>
<dbReference type="EMBL" id="AGCJ01000075">
    <property type="protein sequence ID" value="EHM38814.1"/>
    <property type="molecule type" value="Genomic_DNA"/>
</dbReference>
<evidence type="ECO:0000259" key="2">
    <source>
        <dbReference type="PROSITE" id="PS51379"/>
    </source>
</evidence>
<feature type="domain" description="4Fe-4S ferredoxin-type" evidence="2">
    <location>
        <begin position="48"/>
        <end position="80"/>
    </location>
</feature>
<keyword evidence="1" id="KW-0479">Metal-binding</keyword>
<dbReference type="GO" id="GO:0052693">
    <property type="term" value="F:epoxyqueuosine reductase activity"/>
    <property type="evidence" value="ECO:0007669"/>
    <property type="project" value="TreeGrafter"/>
</dbReference>
<proteinExistence type="predicted"/>
<dbReference type="HOGENOM" id="CLU_1530770_0_0_9"/>
<keyword evidence="1" id="KW-0411">Iron-sulfur</keyword>
<evidence type="ECO:0000256" key="1">
    <source>
        <dbReference type="ARBA" id="ARBA00022485"/>
    </source>
</evidence>
<reference evidence="3 4" key="1">
    <citation type="submission" date="2011-08" db="EMBL/GenBank/DDBJ databases">
        <authorList>
            <person name="Weinstock G."/>
            <person name="Sodergren E."/>
            <person name="Clifton S."/>
            <person name="Fulton L."/>
            <person name="Fulton B."/>
            <person name="Courtney L."/>
            <person name="Fronick C."/>
            <person name="Harrison M."/>
            <person name="Strong C."/>
            <person name="Farmer C."/>
            <person name="Delahaunty K."/>
            <person name="Markovic C."/>
            <person name="Hall O."/>
            <person name="Minx P."/>
            <person name="Tomlinson C."/>
            <person name="Mitreva M."/>
            <person name="Hou S."/>
            <person name="Chen J."/>
            <person name="Wollam A."/>
            <person name="Pepin K.H."/>
            <person name="Johnson M."/>
            <person name="Bhonagiri V."/>
            <person name="Zhang X."/>
            <person name="Suruliraj S."/>
            <person name="Warren W."/>
            <person name="Chinwalla A."/>
            <person name="Mardis E.R."/>
            <person name="Wilson R.K."/>
        </authorList>
    </citation>
    <scope>NUCLEOTIDE SEQUENCE [LARGE SCALE GENOMIC DNA]</scope>
    <source>
        <strain evidence="3 4">F0357</strain>
    </source>
</reference>
<evidence type="ECO:0000313" key="4">
    <source>
        <dbReference type="Proteomes" id="UP000005481"/>
    </source>
</evidence>
<dbReference type="GO" id="GO:0051539">
    <property type="term" value="F:4 iron, 4 sulfur cluster binding"/>
    <property type="evidence" value="ECO:0007669"/>
    <property type="project" value="UniProtKB-KW"/>
</dbReference>
<comment type="caution">
    <text evidence="3">The sequence shown here is derived from an EMBL/GenBank/DDBJ whole genome shotgun (WGS) entry which is preliminary data.</text>
</comment>
<dbReference type="Proteomes" id="UP000005481">
    <property type="component" value="Unassembled WGS sequence"/>
</dbReference>
<dbReference type="RefSeq" id="WP_006790720.1">
    <property type="nucleotide sequence ID" value="NZ_JH417605.1"/>
</dbReference>
<gene>
    <name evidence="3" type="ORF">HMPREF0080_01751</name>
</gene>
<dbReference type="PANTHER" id="PTHR30002:SF4">
    <property type="entry name" value="EPOXYQUEUOSINE REDUCTASE"/>
    <property type="match status" value="1"/>
</dbReference>
<dbReference type="PANTHER" id="PTHR30002">
    <property type="entry name" value="EPOXYQUEUOSINE REDUCTASE"/>
    <property type="match status" value="1"/>
</dbReference>
<keyword evidence="1" id="KW-0004">4Fe-4S</keyword>
<sequence length="185" mass="21109">MFPVVDTSPLADRYMARMAGLGFIGDNQCLIHENYGSYCFIGTIVTTAVLEIDTPSTRECIHCRRCKEICPGRCFDGKNYDYRLCKSYLTQKKGDLSSEEIRIIRKTPYIFGCDECQRVCAHNRTPAPTPIPEFRQNLLTRLDIAAVAAMTNKEFKEAYGKRAFAWRGKKILIRNDGYIKSTPED</sequence>
<evidence type="ECO:0000313" key="3">
    <source>
        <dbReference type="EMBL" id="EHM38814.1"/>
    </source>
</evidence>
<dbReference type="Pfam" id="PF13484">
    <property type="entry name" value="Fer4_16"/>
    <property type="match status" value="1"/>
</dbReference>
<protein>
    <recommendedName>
        <fullName evidence="2">4Fe-4S ferredoxin-type domain-containing protein</fullName>
    </recommendedName>
</protein>
<organism evidence="3 4">
    <name type="scientific">Anaeroglobus geminatus F0357</name>
    <dbReference type="NCBI Taxonomy" id="861450"/>
    <lineage>
        <taxon>Bacteria</taxon>
        <taxon>Bacillati</taxon>
        <taxon>Bacillota</taxon>
        <taxon>Negativicutes</taxon>
        <taxon>Veillonellales</taxon>
        <taxon>Veillonellaceae</taxon>
        <taxon>Anaeroglobus</taxon>
    </lineage>
</organism>
<dbReference type="GO" id="GO:0008616">
    <property type="term" value="P:tRNA queuosine(34) biosynthetic process"/>
    <property type="evidence" value="ECO:0007669"/>
    <property type="project" value="InterPro"/>
</dbReference>
<dbReference type="PATRIC" id="fig|861450.3.peg.1621"/>
<dbReference type="AlphaFoldDB" id="G9YJA6"/>
<dbReference type="PROSITE" id="PS51379">
    <property type="entry name" value="4FE4S_FER_2"/>
    <property type="match status" value="1"/>
</dbReference>
<dbReference type="SUPFAM" id="SSF46548">
    <property type="entry name" value="alpha-helical ferredoxin"/>
    <property type="match status" value="1"/>
</dbReference>
<dbReference type="InterPro" id="IPR017896">
    <property type="entry name" value="4Fe4S_Fe-S-bd"/>
</dbReference>
<dbReference type="InterPro" id="IPR004453">
    <property type="entry name" value="QueG"/>
</dbReference>
<dbReference type="STRING" id="861450.HMPREF0080_01751"/>